<accession>A0A392R731</accession>
<feature type="non-terminal residue" evidence="7">
    <location>
        <position position="1"/>
    </location>
</feature>
<evidence type="ECO:0000256" key="4">
    <source>
        <dbReference type="ARBA" id="ARBA00022801"/>
    </source>
</evidence>
<evidence type="ECO:0000256" key="5">
    <source>
        <dbReference type="ARBA" id="ARBA00022842"/>
    </source>
</evidence>
<keyword evidence="8" id="KW-1185">Reference proteome</keyword>
<dbReference type="InterPro" id="IPR000760">
    <property type="entry name" value="Inositol_monophosphatase-like"/>
</dbReference>
<dbReference type="PANTHER" id="PTHR43200:SF27">
    <property type="entry name" value="3'(2'),5'-BISPHOSPHATE NUCLEOTIDASE"/>
    <property type="match status" value="1"/>
</dbReference>
<evidence type="ECO:0000256" key="6">
    <source>
        <dbReference type="PIRSR" id="PIRSR600760-2"/>
    </source>
</evidence>
<reference evidence="7 8" key="1">
    <citation type="journal article" date="2018" name="Front. Plant Sci.">
        <title>Red Clover (Trifolium pratense) and Zigzag Clover (T. medium) - A Picture of Genomic Similarities and Differences.</title>
        <authorList>
            <person name="Dluhosova J."/>
            <person name="Istvanek J."/>
            <person name="Nedelnik J."/>
            <person name="Repkova J."/>
        </authorList>
    </citation>
    <scope>NUCLEOTIDE SEQUENCE [LARGE SCALE GENOMIC DNA]</scope>
    <source>
        <strain evidence="8">cv. 10/8</strain>
        <tissue evidence="7">Leaf</tissue>
    </source>
</reference>
<dbReference type="PANTHER" id="PTHR43200">
    <property type="entry name" value="PHOSPHATASE"/>
    <property type="match status" value="1"/>
</dbReference>
<dbReference type="GO" id="GO:0046872">
    <property type="term" value="F:metal ion binding"/>
    <property type="evidence" value="ECO:0007669"/>
    <property type="project" value="UniProtKB-KW"/>
</dbReference>
<protein>
    <submittedName>
        <fullName evidence="7">PAP-specific phosphatase HAL2-like</fullName>
    </submittedName>
</protein>
<dbReference type="AlphaFoldDB" id="A0A392R731"/>
<dbReference type="GO" id="GO:0008441">
    <property type="term" value="F:3'(2'),5'-bisphosphate nucleotidase activity"/>
    <property type="evidence" value="ECO:0007669"/>
    <property type="project" value="TreeGrafter"/>
</dbReference>
<dbReference type="Proteomes" id="UP000265520">
    <property type="component" value="Unassembled WGS sequence"/>
</dbReference>
<dbReference type="InterPro" id="IPR020550">
    <property type="entry name" value="Inositol_monophosphatase_CS"/>
</dbReference>
<evidence type="ECO:0000256" key="3">
    <source>
        <dbReference type="ARBA" id="ARBA00022723"/>
    </source>
</evidence>
<evidence type="ECO:0000256" key="1">
    <source>
        <dbReference type="ARBA" id="ARBA00001946"/>
    </source>
</evidence>
<proteinExistence type="inferred from homology"/>
<evidence type="ECO:0000313" key="7">
    <source>
        <dbReference type="EMBL" id="MCI32049.1"/>
    </source>
</evidence>
<comment type="caution">
    <text evidence="7">The sequence shown here is derived from an EMBL/GenBank/DDBJ whole genome shotgun (WGS) entry which is preliminary data.</text>
</comment>
<name>A0A392R731_9FABA</name>
<dbReference type="Gene3D" id="3.40.190.80">
    <property type="match status" value="1"/>
</dbReference>
<keyword evidence="3 6" id="KW-0479">Metal-binding</keyword>
<dbReference type="GO" id="GO:0046854">
    <property type="term" value="P:phosphatidylinositol phosphate biosynthetic process"/>
    <property type="evidence" value="ECO:0007669"/>
    <property type="project" value="InterPro"/>
</dbReference>
<dbReference type="InterPro" id="IPR051090">
    <property type="entry name" value="Inositol_monoP_superfamily"/>
</dbReference>
<dbReference type="EMBL" id="LXQA010192272">
    <property type="protein sequence ID" value="MCI32049.1"/>
    <property type="molecule type" value="Genomic_DNA"/>
</dbReference>
<sequence>NKPLRVYNMMKYAAIACGDAEVFMKFARTGCKEKIWDHAAGVIIIQEAGGT</sequence>
<evidence type="ECO:0000313" key="8">
    <source>
        <dbReference type="Proteomes" id="UP000265520"/>
    </source>
</evidence>
<evidence type="ECO:0000256" key="2">
    <source>
        <dbReference type="ARBA" id="ARBA00009759"/>
    </source>
</evidence>
<organism evidence="7 8">
    <name type="scientific">Trifolium medium</name>
    <dbReference type="NCBI Taxonomy" id="97028"/>
    <lineage>
        <taxon>Eukaryota</taxon>
        <taxon>Viridiplantae</taxon>
        <taxon>Streptophyta</taxon>
        <taxon>Embryophyta</taxon>
        <taxon>Tracheophyta</taxon>
        <taxon>Spermatophyta</taxon>
        <taxon>Magnoliopsida</taxon>
        <taxon>eudicotyledons</taxon>
        <taxon>Gunneridae</taxon>
        <taxon>Pentapetalae</taxon>
        <taxon>rosids</taxon>
        <taxon>fabids</taxon>
        <taxon>Fabales</taxon>
        <taxon>Fabaceae</taxon>
        <taxon>Papilionoideae</taxon>
        <taxon>50 kb inversion clade</taxon>
        <taxon>NPAAA clade</taxon>
        <taxon>Hologalegina</taxon>
        <taxon>IRL clade</taxon>
        <taxon>Trifolieae</taxon>
        <taxon>Trifolium</taxon>
    </lineage>
</organism>
<keyword evidence="5 6" id="KW-0460">Magnesium</keyword>
<comment type="cofactor">
    <cofactor evidence="1 6">
        <name>Mg(2+)</name>
        <dbReference type="ChEBI" id="CHEBI:18420"/>
    </cofactor>
</comment>
<comment type="similarity">
    <text evidence="2">Belongs to the inositol monophosphatase superfamily.</text>
</comment>
<dbReference type="SUPFAM" id="SSF56655">
    <property type="entry name" value="Carbohydrate phosphatase"/>
    <property type="match status" value="1"/>
</dbReference>
<dbReference type="GO" id="GO:0000103">
    <property type="term" value="P:sulfate assimilation"/>
    <property type="evidence" value="ECO:0007669"/>
    <property type="project" value="TreeGrafter"/>
</dbReference>
<dbReference type="Pfam" id="PF00459">
    <property type="entry name" value="Inositol_P"/>
    <property type="match status" value="1"/>
</dbReference>
<dbReference type="PROSITE" id="PS00630">
    <property type="entry name" value="IMP_2"/>
    <property type="match status" value="1"/>
</dbReference>
<feature type="non-terminal residue" evidence="7">
    <location>
        <position position="51"/>
    </location>
</feature>
<feature type="binding site" evidence="6">
    <location>
        <position position="37"/>
    </location>
    <ligand>
        <name>Mg(2+)</name>
        <dbReference type="ChEBI" id="CHEBI:18420"/>
        <label>1</label>
        <note>catalytic</note>
    </ligand>
</feature>
<keyword evidence="4" id="KW-0378">Hydrolase</keyword>